<feature type="compositionally biased region" description="Polar residues" evidence="1">
    <location>
        <begin position="603"/>
        <end position="620"/>
    </location>
</feature>
<comment type="caution">
    <text evidence="2">The sequence shown here is derived from an EMBL/GenBank/DDBJ whole genome shotgun (WGS) entry which is preliminary data.</text>
</comment>
<feature type="compositionally biased region" description="Polar residues" evidence="1">
    <location>
        <begin position="511"/>
        <end position="541"/>
    </location>
</feature>
<gene>
    <name evidence="2" type="ORF">SBOR_2546</name>
</gene>
<dbReference type="Gene3D" id="2.80.10.50">
    <property type="match status" value="1"/>
</dbReference>
<reference evidence="2 3" key="1">
    <citation type="journal article" date="2014" name="Genome Announc.">
        <title>Draft genome sequence of Sclerotinia borealis, a psychrophilic plant pathogenic fungus.</title>
        <authorList>
            <person name="Mardanov A.V."/>
            <person name="Beletsky A.V."/>
            <person name="Kadnikov V.V."/>
            <person name="Ignatov A.N."/>
            <person name="Ravin N.V."/>
        </authorList>
    </citation>
    <scope>NUCLEOTIDE SEQUENCE [LARGE SCALE GENOMIC DNA]</scope>
    <source>
        <strain evidence="3">F-4157</strain>
    </source>
</reference>
<feature type="region of interest" description="Disordered" evidence="1">
    <location>
        <begin position="493"/>
        <end position="551"/>
    </location>
</feature>
<feature type="region of interest" description="Disordered" evidence="1">
    <location>
        <begin position="599"/>
        <end position="633"/>
    </location>
</feature>
<evidence type="ECO:0000313" key="3">
    <source>
        <dbReference type="Proteomes" id="UP000019487"/>
    </source>
</evidence>
<feature type="compositionally biased region" description="Basic and acidic residues" evidence="1">
    <location>
        <begin position="542"/>
        <end position="551"/>
    </location>
</feature>
<sequence length="633" mass="72483">MVVELPTSDTYVRFVSKRTGKVLADGKELYHTDKDPAKAEHWWRIIPANGQTNRYIIKNVTTGRAIWCRYKSRRVGCIDDDGKWPDNWFVFEETKLPNCSGTFRIRCPFTNCALASRTDQKPEVDGIMLKDDNSPDNEEQHFSMNFEDMEVESIEYDIKSGKKSSEKPAAIAQQDMENATDTEQIQTFTYNEDKAEEHSFEHSHGFEVSIAQKIKVQAWPIWTGELEVKVSTKNEWKWGEKNTLTTKWGISQALKVPKNSTFVATLTATKMEISVPFKMTWIAKDSGARNVTYGVYTGVSYYGASTNVKAKSGASETTYRDENRSFEDDAEGIEGDDTGEEQTYREENEQAGSYDSYGNETAYDADQSYDGQGSFEENQDYNTGAEQEEETRVEPEYQENMPYEEGYEGDDGRQFVEVNYEEQDSYTQRNEDGESYNTGYQQNELEDTGGQERPSYEQSQQSTYYGQNSYENGNSYEERQNYEPEIENLSLEESGPSYRNNAESYSGGYGQQTSNNDGYENNQFNNESTEQTSYNSTYQDTDPSRECDNFDEQRYGLGESEDNAYAQANGYDQIFKPNYENNTYGQVSDFELSSNAVYDDNTYDNNGGYSSTVYGRSSEPTYEENTESSYSRY</sequence>
<dbReference type="HOGENOM" id="CLU_432207_0_0_1"/>
<dbReference type="AlphaFoldDB" id="W9CRD4"/>
<name>W9CRD4_SCLBF</name>
<dbReference type="Proteomes" id="UP000019487">
    <property type="component" value="Unassembled WGS sequence"/>
</dbReference>
<dbReference type="SUPFAM" id="SSF56973">
    <property type="entry name" value="Aerolisin/ETX pore-forming domain"/>
    <property type="match status" value="1"/>
</dbReference>
<dbReference type="InterPro" id="IPR053237">
    <property type="entry name" value="Natterin_C"/>
</dbReference>
<evidence type="ECO:0000256" key="1">
    <source>
        <dbReference type="SAM" id="MobiDB-lite"/>
    </source>
</evidence>
<feature type="compositionally biased region" description="Polar residues" evidence="1">
    <location>
        <begin position="350"/>
        <end position="359"/>
    </location>
</feature>
<keyword evidence="3" id="KW-1185">Reference proteome</keyword>
<organism evidence="2 3">
    <name type="scientific">Sclerotinia borealis (strain F-4128)</name>
    <dbReference type="NCBI Taxonomy" id="1432307"/>
    <lineage>
        <taxon>Eukaryota</taxon>
        <taxon>Fungi</taxon>
        <taxon>Dikarya</taxon>
        <taxon>Ascomycota</taxon>
        <taxon>Pezizomycotina</taxon>
        <taxon>Leotiomycetes</taxon>
        <taxon>Helotiales</taxon>
        <taxon>Sclerotiniaceae</taxon>
        <taxon>Sclerotinia</taxon>
    </lineage>
</organism>
<feature type="compositionally biased region" description="Polar residues" evidence="1">
    <location>
        <begin position="456"/>
        <end position="475"/>
    </location>
</feature>
<feature type="compositionally biased region" description="Acidic residues" evidence="1">
    <location>
        <begin position="328"/>
        <end position="340"/>
    </location>
</feature>
<accession>W9CRD4</accession>
<dbReference type="PANTHER" id="PTHR39244:SF5">
    <property type="entry name" value="NATTERIN-3-LIKE"/>
    <property type="match status" value="1"/>
</dbReference>
<dbReference type="OrthoDB" id="4948898at2759"/>
<dbReference type="SUPFAM" id="SSF50370">
    <property type="entry name" value="Ricin B-like lectins"/>
    <property type="match status" value="1"/>
</dbReference>
<protein>
    <submittedName>
        <fullName evidence="2">Uncharacterized protein</fullName>
    </submittedName>
</protein>
<feature type="region of interest" description="Disordered" evidence="1">
    <location>
        <begin position="311"/>
        <end position="475"/>
    </location>
</feature>
<proteinExistence type="predicted"/>
<evidence type="ECO:0000313" key="2">
    <source>
        <dbReference type="EMBL" id="ESZ97055.1"/>
    </source>
</evidence>
<dbReference type="Gene3D" id="2.170.15.10">
    <property type="entry name" value="Proaerolysin, chain A, domain 3"/>
    <property type="match status" value="1"/>
</dbReference>
<dbReference type="EMBL" id="AYSA01000104">
    <property type="protein sequence ID" value="ESZ97055.1"/>
    <property type="molecule type" value="Genomic_DNA"/>
</dbReference>
<dbReference type="PANTHER" id="PTHR39244">
    <property type="entry name" value="NATTERIN-4"/>
    <property type="match status" value="1"/>
</dbReference>
<dbReference type="InterPro" id="IPR035992">
    <property type="entry name" value="Ricin_B-like_lectins"/>
</dbReference>
<feature type="compositionally biased region" description="Basic and acidic residues" evidence="1">
    <location>
        <begin position="318"/>
        <end position="327"/>
    </location>
</feature>